<proteinExistence type="predicted"/>
<dbReference type="AlphaFoldDB" id="A0A1D1VGI3"/>
<keyword evidence="2" id="KW-1185">Reference proteome</keyword>
<dbReference type="Proteomes" id="UP000186922">
    <property type="component" value="Unassembled WGS sequence"/>
</dbReference>
<evidence type="ECO:0000313" key="2">
    <source>
        <dbReference type="Proteomes" id="UP000186922"/>
    </source>
</evidence>
<protein>
    <submittedName>
        <fullName evidence="1">Uncharacterized protein</fullName>
    </submittedName>
</protein>
<sequence>MSDGSCRGILLDMQMHSQQNHRINDCGLSAPLSDRLQTTVAESVREEYMMSHYPNTKIYTGKHSDPSQNFCKPSSRIALHQPKFYGWCGLERNLQRCAELDSLKF</sequence>
<comment type="caution">
    <text evidence="1">The sequence shown here is derived from an EMBL/GenBank/DDBJ whole genome shotgun (WGS) entry which is preliminary data.</text>
</comment>
<evidence type="ECO:0000313" key="1">
    <source>
        <dbReference type="EMBL" id="GAU98013.1"/>
    </source>
</evidence>
<organism evidence="1 2">
    <name type="scientific">Ramazzottius varieornatus</name>
    <name type="common">Water bear</name>
    <name type="synonym">Tardigrade</name>
    <dbReference type="NCBI Taxonomy" id="947166"/>
    <lineage>
        <taxon>Eukaryota</taxon>
        <taxon>Metazoa</taxon>
        <taxon>Ecdysozoa</taxon>
        <taxon>Tardigrada</taxon>
        <taxon>Eutardigrada</taxon>
        <taxon>Parachela</taxon>
        <taxon>Hypsibioidea</taxon>
        <taxon>Ramazzottiidae</taxon>
        <taxon>Ramazzottius</taxon>
    </lineage>
</organism>
<reference evidence="1 2" key="1">
    <citation type="journal article" date="2016" name="Nat. Commun.">
        <title>Extremotolerant tardigrade genome and improved radiotolerance of human cultured cells by tardigrade-unique protein.</title>
        <authorList>
            <person name="Hashimoto T."/>
            <person name="Horikawa D.D."/>
            <person name="Saito Y."/>
            <person name="Kuwahara H."/>
            <person name="Kozuka-Hata H."/>
            <person name="Shin-I T."/>
            <person name="Minakuchi Y."/>
            <person name="Ohishi K."/>
            <person name="Motoyama A."/>
            <person name="Aizu T."/>
            <person name="Enomoto A."/>
            <person name="Kondo K."/>
            <person name="Tanaka S."/>
            <person name="Hara Y."/>
            <person name="Koshikawa S."/>
            <person name="Sagara H."/>
            <person name="Miura T."/>
            <person name="Yokobori S."/>
            <person name="Miyagawa K."/>
            <person name="Suzuki Y."/>
            <person name="Kubo T."/>
            <person name="Oyama M."/>
            <person name="Kohara Y."/>
            <person name="Fujiyama A."/>
            <person name="Arakawa K."/>
            <person name="Katayama T."/>
            <person name="Toyoda A."/>
            <person name="Kunieda T."/>
        </authorList>
    </citation>
    <scope>NUCLEOTIDE SEQUENCE [LARGE SCALE GENOMIC DNA]</scope>
    <source>
        <strain evidence="1 2">YOKOZUNA-1</strain>
    </source>
</reference>
<dbReference type="EMBL" id="BDGG01000004">
    <property type="protein sequence ID" value="GAU98013.1"/>
    <property type="molecule type" value="Genomic_DNA"/>
</dbReference>
<accession>A0A1D1VGI3</accession>
<gene>
    <name evidence="1" type="primary">RvY_09217-1</name>
    <name evidence="1" type="synonym">RvY_09217.1</name>
    <name evidence="1" type="ORF">RvY_09217</name>
</gene>
<name>A0A1D1VGI3_RAMVA</name>